<evidence type="ECO:0000256" key="6">
    <source>
        <dbReference type="ARBA" id="ARBA00023136"/>
    </source>
</evidence>
<dbReference type="Pfam" id="PF01694">
    <property type="entry name" value="Rhomboid"/>
    <property type="match status" value="1"/>
</dbReference>
<feature type="transmembrane region" description="Helical" evidence="7">
    <location>
        <begin position="303"/>
        <end position="322"/>
    </location>
</feature>
<name>A0ABY7WWF4_9BACL</name>
<feature type="transmembrane region" description="Helical" evidence="7">
    <location>
        <begin position="226"/>
        <end position="244"/>
    </location>
</feature>
<reference evidence="9 10" key="1">
    <citation type="submission" date="2023-02" db="EMBL/GenBank/DDBJ databases">
        <title>A bacterium isolated from plastisphere.</title>
        <authorList>
            <person name="Sun Y."/>
        </authorList>
    </citation>
    <scope>NUCLEOTIDE SEQUENCE [LARGE SCALE GENOMIC DNA]</scope>
    <source>
        <strain evidence="10">a-1</strain>
    </source>
</reference>
<feature type="domain" description="Peptidase S54 rhomboid" evidence="8">
    <location>
        <begin position="185"/>
        <end position="318"/>
    </location>
</feature>
<evidence type="ECO:0000313" key="9">
    <source>
        <dbReference type="EMBL" id="WDH74863.1"/>
    </source>
</evidence>
<evidence type="ECO:0000259" key="8">
    <source>
        <dbReference type="Pfam" id="PF01694"/>
    </source>
</evidence>
<dbReference type="GO" id="GO:0008233">
    <property type="term" value="F:peptidase activity"/>
    <property type="evidence" value="ECO:0007669"/>
    <property type="project" value="UniProtKB-KW"/>
</dbReference>
<evidence type="ECO:0000256" key="3">
    <source>
        <dbReference type="ARBA" id="ARBA00022692"/>
    </source>
</evidence>
<dbReference type="Proteomes" id="UP001213680">
    <property type="component" value="Chromosome"/>
</dbReference>
<evidence type="ECO:0000256" key="5">
    <source>
        <dbReference type="ARBA" id="ARBA00022989"/>
    </source>
</evidence>
<proteinExistence type="inferred from homology"/>
<dbReference type="RefSeq" id="WP_274356245.1">
    <property type="nucleotide sequence ID" value="NZ_CP118099.1"/>
</dbReference>
<comment type="similarity">
    <text evidence="2">Belongs to the peptidase S54 family.</text>
</comment>
<evidence type="ECO:0000256" key="2">
    <source>
        <dbReference type="ARBA" id="ARBA00009045"/>
    </source>
</evidence>
<evidence type="ECO:0000313" key="10">
    <source>
        <dbReference type="Proteomes" id="UP001213680"/>
    </source>
</evidence>
<organism evidence="9 10">
    <name type="scientific">Exiguobacterium marinum</name>
    <dbReference type="NCBI Taxonomy" id="273528"/>
    <lineage>
        <taxon>Bacteria</taxon>
        <taxon>Bacillati</taxon>
        <taxon>Bacillota</taxon>
        <taxon>Bacilli</taxon>
        <taxon>Bacillales</taxon>
        <taxon>Bacillales Family XII. Incertae Sedis</taxon>
        <taxon>Exiguobacterium</taxon>
    </lineage>
</organism>
<protein>
    <submittedName>
        <fullName evidence="9">Rhomboid family intramembrane serine protease</fullName>
    </submittedName>
</protein>
<dbReference type="InterPro" id="IPR050925">
    <property type="entry name" value="Rhomboid_protease_S54"/>
</dbReference>
<sequence length="350" mass="38975">MATTCFWEDIYRAVESGGRIEGILEPSRAVILFDTKAGDSYDLYIQSEKAWANHVGTDIHAILNAFRLSRIGRKRLTIHLYGERLVDEERIDSLTFPIPAKVTISRSICTPTMEEERFRMLAVSLDREKKSELKKRFSFGKPQVVYGLMFITFLVMWLAESVGSTLDPNTLIAFGAKVNPLIEQGEWWRLITPMFLHIGWFHFSINMFALWSLGPLVERMYGSIRFLIIYVIGGVLATTASYAFSESISAGASGALFGLVGALLYFGLRDRSLFMKTLGPPLFIMLGLNVGLAFVLGASLDHFAHAGGLVGGFVVSGVVGLPDEDNRTQRIIFSVLTIILFGLLYGYGSW</sequence>
<keyword evidence="6 7" id="KW-0472">Membrane</keyword>
<feature type="transmembrane region" description="Helical" evidence="7">
    <location>
        <begin position="331"/>
        <end position="348"/>
    </location>
</feature>
<dbReference type="PANTHER" id="PTHR43731:SF14">
    <property type="entry name" value="PRESENILIN-ASSOCIATED RHOMBOID-LIKE PROTEIN, MITOCHONDRIAL"/>
    <property type="match status" value="1"/>
</dbReference>
<dbReference type="InterPro" id="IPR035952">
    <property type="entry name" value="Rhomboid-like_sf"/>
</dbReference>
<dbReference type="InterPro" id="IPR022764">
    <property type="entry name" value="Peptidase_S54_rhomboid_dom"/>
</dbReference>
<keyword evidence="10" id="KW-1185">Reference proteome</keyword>
<dbReference type="PANTHER" id="PTHR43731">
    <property type="entry name" value="RHOMBOID PROTEASE"/>
    <property type="match status" value="1"/>
</dbReference>
<keyword evidence="9" id="KW-0645">Protease</keyword>
<gene>
    <name evidence="9" type="ORF">PTI97_08475</name>
</gene>
<feature type="transmembrane region" description="Helical" evidence="7">
    <location>
        <begin position="194"/>
        <end position="214"/>
    </location>
</feature>
<feature type="transmembrane region" description="Helical" evidence="7">
    <location>
        <begin position="280"/>
        <end position="297"/>
    </location>
</feature>
<dbReference type="GO" id="GO:0006508">
    <property type="term" value="P:proteolysis"/>
    <property type="evidence" value="ECO:0007669"/>
    <property type="project" value="UniProtKB-KW"/>
</dbReference>
<comment type="subcellular location">
    <subcellularLocation>
        <location evidence="1">Membrane</location>
        <topology evidence="1">Multi-pass membrane protein</topology>
    </subcellularLocation>
</comment>
<feature type="transmembrane region" description="Helical" evidence="7">
    <location>
        <begin position="139"/>
        <end position="159"/>
    </location>
</feature>
<accession>A0ABY7WWF4</accession>
<keyword evidence="5 7" id="KW-1133">Transmembrane helix</keyword>
<keyword evidence="4" id="KW-0378">Hydrolase</keyword>
<dbReference type="EMBL" id="CP118099">
    <property type="protein sequence ID" value="WDH74863.1"/>
    <property type="molecule type" value="Genomic_DNA"/>
</dbReference>
<evidence type="ECO:0000256" key="7">
    <source>
        <dbReference type="SAM" id="Phobius"/>
    </source>
</evidence>
<evidence type="ECO:0000256" key="1">
    <source>
        <dbReference type="ARBA" id="ARBA00004141"/>
    </source>
</evidence>
<dbReference type="Gene3D" id="1.20.1540.10">
    <property type="entry name" value="Rhomboid-like"/>
    <property type="match status" value="1"/>
</dbReference>
<feature type="transmembrane region" description="Helical" evidence="7">
    <location>
        <begin position="250"/>
        <end position="268"/>
    </location>
</feature>
<keyword evidence="3 7" id="KW-0812">Transmembrane</keyword>
<evidence type="ECO:0000256" key="4">
    <source>
        <dbReference type="ARBA" id="ARBA00022801"/>
    </source>
</evidence>
<dbReference type="SUPFAM" id="SSF144091">
    <property type="entry name" value="Rhomboid-like"/>
    <property type="match status" value="1"/>
</dbReference>